<evidence type="ECO:0000256" key="2">
    <source>
        <dbReference type="ARBA" id="ARBA00022737"/>
    </source>
</evidence>
<protein>
    <submittedName>
        <fullName evidence="3">Uncharacterized protein</fullName>
    </submittedName>
</protein>
<dbReference type="Gene3D" id="2.120.10.80">
    <property type="entry name" value="Kelch-type beta propeller"/>
    <property type="match status" value="1"/>
</dbReference>
<dbReference type="EMBL" id="JAODUP010000473">
    <property type="protein sequence ID" value="KAK2148974.1"/>
    <property type="molecule type" value="Genomic_DNA"/>
</dbReference>
<keyword evidence="1" id="KW-0880">Kelch repeat</keyword>
<feature type="non-terminal residue" evidence="3">
    <location>
        <position position="1"/>
    </location>
</feature>
<dbReference type="AlphaFoldDB" id="A0AAD9MZQ6"/>
<keyword evidence="2" id="KW-0677">Repeat</keyword>
<dbReference type="PANTHER" id="PTHR45632:SF3">
    <property type="entry name" value="KELCH-LIKE PROTEIN 32"/>
    <property type="match status" value="1"/>
</dbReference>
<reference evidence="3" key="1">
    <citation type="journal article" date="2023" name="Mol. Biol. Evol.">
        <title>Third-Generation Sequencing Reveals the Adaptive Role of the Epigenome in Three Deep-Sea Polychaetes.</title>
        <authorList>
            <person name="Perez M."/>
            <person name="Aroh O."/>
            <person name="Sun Y."/>
            <person name="Lan Y."/>
            <person name="Juniper S.K."/>
            <person name="Young C.R."/>
            <person name="Angers B."/>
            <person name="Qian P.Y."/>
        </authorList>
    </citation>
    <scope>NUCLEOTIDE SEQUENCE</scope>
    <source>
        <strain evidence="3">P08H-3</strain>
    </source>
</reference>
<evidence type="ECO:0000256" key="1">
    <source>
        <dbReference type="ARBA" id="ARBA00022441"/>
    </source>
</evidence>
<dbReference type="Pfam" id="PF24681">
    <property type="entry name" value="Kelch_KLHDC2_KLHL20_DRC7"/>
    <property type="match status" value="1"/>
</dbReference>
<accession>A0AAD9MZQ6</accession>
<evidence type="ECO:0000313" key="4">
    <source>
        <dbReference type="Proteomes" id="UP001208570"/>
    </source>
</evidence>
<gene>
    <name evidence="3" type="ORF">LSH36_473g03051</name>
</gene>
<proteinExistence type="predicted"/>
<evidence type="ECO:0000313" key="3">
    <source>
        <dbReference type="EMBL" id="KAK2148974.1"/>
    </source>
</evidence>
<name>A0AAD9MZQ6_9ANNE</name>
<dbReference type="InterPro" id="IPR015915">
    <property type="entry name" value="Kelch-typ_b-propeller"/>
</dbReference>
<sequence>GPARGHLDQLWKYDPAADSWNQLCPMYQARSYHCMVALDGQNKLLVAGGVCSAGELFNDIQNCELYDMSTNQWTTVSPIPLPASCMPCLLHNNQLYLFGGHAFQEGNSKHDRVQILDVGSWTWDVRTMDTLGILCSTVSLLSFPKSWLRKELAK</sequence>
<dbReference type="Proteomes" id="UP001208570">
    <property type="component" value="Unassembled WGS sequence"/>
</dbReference>
<dbReference type="PANTHER" id="PTHR45632">
    <property type="entry name" value="LD33804P"/>
    <property type="match status" value="1"/>
</dbReference>
<comment type="caution">
    <text evidence="3">The sequence shown here is derived from an EMBL/GenBank/DDBJ whole genome shotgun (WGS) entry which is preliminary data.</text>
</comment>
<dbReference type="SUPFAM" id="SSF117281">
    <property type="entry name" value="Kelch motif"/>
    <property type="match status" value="1"/>
</dbReference>
<keyword evidence="4" id="KW-1185">Reference proteome</keyword>
<organism evidence="3 4">
    <name type="scientific">Paralvinella palmiformis</name>
    <dbReference type="NCBI Taxonomy" id="53620"/>
    <lineage>
        <taxon>Eukaryota</taxon>
        <taxon>Metazoa</taxon>
        <taxon>Spiralia</taxon>
        <taxon>Lophotrochozoa</taxon>
        <taxon>Annelida</taxon>
        <taxon>Polychaeta</taxon>
        <taxon>Sedentaria</taxon>
        <taxon>Canalipalpata</taxon>
        <taxon>Terebellida</taxon>
        <taxon>Terebelliformia</taxon>
        <taxon>Alvinellidae</taxon>
        <taxon>Paralvinella</taxon>
    </lineage>
</organism>